<evidence type="ECO:0000256" key="1">
    <source>
        <dbReference type="SAM" id="MobiDB-lite"/>
    </source>
</evidence>
<proteinExistence type="predicted"/>
<reference evidence="2 3" key="1">
    <citation type="submission" date="2020-06" db="EMBL/GenBank/DDBJ databases">
        <title>Transcriptomic and genomic resources for Thalictrum thalictroides and T. hernandezii: Facilitating candidate gene discovery in an emerging model plant lineage.</title>
        <authorList>
            <person name="Arias T."/>
            <person name="Riano-Pachon D.M."/>
            <person name="Di Stilio V.S."/>
        </authorList>
    </citation>
    <scope>NUCLEOTIDE SEQUENCE [LARGE SCALE GENOMIC DNA]</scope>
    <source>
        <strain evidence="3">cv. WT478/WT964</strain>
        <tissue evidence="2">Leaves</tissue>
    </source>
</reference>
<organism evidence="2 3">
    <name type="scientific">Thalictrum thalictroides</name>
    <name type="common">Rue-anemone</name>
    <name type="synonym">Anemone thalictroides</name>
    <dbReference type="NCBI Taxonomy" id="46969"/>
    <lineage>
        <taxon>Eukaryota</taxon>
        <taxon>Viridiplantae</taxon>
        <taxon>Streptophyta</taxon>
        <taxon>Embryophyta</taxon>
        <taxon>Tracheophyta</taxon>
        <taxon>Spermatophyta</taxon>
        <taxon>Magnoliopsida</taxon>
        <taxon>Ranunculales</taxon>
        <taxon>Ranunculaceae</taxon>
        <taxon>Thalictroideae</taxon>
        <taxon>Thalictrum</taxon>
    </lineage>
</organism>
<sequence length="99" mass="11437">MDITGDMPDSIWIEGQSNLLGRWLSIHYPNFLYCSSCSMIGHSWEYCKKRKGVSSSKPIHEKDSDPKPKAVQKVSKQSTWTQAKIKQFYRTTGRLRRGN</sequence>
<name>A0A7J6VFS7_THATH</name>
<feature type="region of interest" description="Disordered" evidence="1">
    <location>
        <begin position="55"/>
        <end position="76"/>
    </location>
</feature>
<evidence type="ECO:0000313" key="3">
    <source>
        <dbReference type="Proteomes" id="UP000554482"/>
    </source>
</evidence>
<keyword evidence="3" id="KW-1185">Reference proteome</keyword>
<dbReference type="OrthoDB" id="1939300at2759"/>
<dbReference type="EMBL" id="JABWDY010033017">
    <property type="protein sequence ID" value="KAF5183743.1"/>
    <property type="molecule type" value="Genomic_DNA"/>
</dbReference>
<comment type="caution">
    <text evidence="2">The sequence shown here is derived from an EMBL/GenBank/DDBJ whole genome shotgun (WGS) entry which is preliminary data.</text>
</comment>
<gene>
    <name evidence="2" type="ORF">FRX31_026670</name>
</gene>
<protein>
    <submittedName>
        <fullName evidence="2">Uncharacterized protein</fullName>
    </submittedName>
</protein>
<feature type="compositionally biased region" description="Basic and acidic residues" evidence="1">
    <location>
        <begin position="58"/>
        <end position="68"/>
    </location>
</feature>
<dbReference type="Proteomes" id="UP000554482">
    <property type="component" value="Unassembled WGS sequence"/>
</dbReference>
<dbReference type="AlphaFoldDB" id="A0A7J6VFS7"/>
<evidence type="ECO:0000313" key="2">
    <source>
        <dbReference type="EMBL" id="KAF5183743.1"/>
    </source>
</evidence>
<accession>A0A7J6VFS7</accession>